<proteinExistence type="predicted"/>
<comment type="caution">
    <text evidence="1">The sequence shown here is derived from an EMBL/GenBank/DDBJ whole genome shotgun (WGS) entry which is preliminary data.</text>
</comment>
<evidence type="ECO:0000313" key="1">
    <source>
        <dbReference type="EMBL" id="KAH7918808.1"/>
    </source>
</evidence>
<sequence>MIVPSNRMLSDLFCNTKNFYVTRIYEVSIGGSVILAEELVTFGWASTIKSEFNDSSSTLVDSARFKKKLTLPCCLQGGYNGFIVEIYPVRHFGSLLVPCHSNDRLICHGEADR</sequence>
<keyword evidence="2" id="KW-1185">Reference proteome</keyword>
<protein>
    <submittedName>
        <fullName evidence="1">Uncharacterized protein</fullName>
    </submittedName>
</protein>
<accession>A0ACB8B1T1</accession>
<organism evidence="1 2">
    <name type="scientific">Leucogyrophana mollusca</name>
    <dbReference type="NCBI Taxonomy" id="85980"/>
    <lineage>
        <taxon>Eukaryota</taxon>
        <taxon>Fungi</taxon>
        <taxon>Dikarya</taxon>
        <taxon>Basidiomycota</taxon>
        <taxon>Agaricomycotina</taxon>
        <taxon>Agaricomycetes</taxon>
        <taxon>Agaricomycetidae</taxon>
        <taxon>Boletales</taxon>
        <taxon>Boletales incertae sedis</taxon>
        <taxon>Leucogyrophana</taxon>
    </lineage>
</organism>
<reference evidence="1" key="1">
    <citation type="journal article" date="2021" name="New Phytol.">
        <title>Evolutionary innovations through gain and loss of genes in the ectomycorrhizal Boletales.</title>
        <authorList>
            <person name="Wu G."/>
            <person name="Miyauchi S."/>
            <person name="Morin E."/>
            <person name="Kuo A."/>
            <person name="Drula E."/>
            <person name="Varga T."/>
            <person name="Kohler A."/>
            <person name="Feng B."/>
            <person name="Cao Y."/>
            <person name="Lipzen A."/>
            <person name="Daum C."/>
            <person name="Hundley H."/>
            <person name="Pangilinan J."/>
            <person name="Johnson J."/>
            <person name="Barry K."/>
            <person name="LaButti K."/>
            <person name="Ng V."/>
            <person name="Ahrendt S."/>
            <person name="Min B."/>
            <person name="Choi I.G."/>
            <person name="Park H."/>
            <person name="Plett J.M."/>
            <person name="Magnuson J."/>
            <person name="Spatafora J.W."/>
            <person name="Nagy L.G."/>
            <person name="Henrissat B."/>
            <person name="Grigoriev I.V."/>
            <person name="Yang Z.L."/>
            <person name="Xu J."/>
            <person name="Martin F.M."/>
        </authorList>
    </citation>
    <scope>NUCLEOTIDE SEQUENCE</scope>
    <source>
        <strain evidence="1">KUC20120723A-06</strain>
    </source>
</reference>
<name>A0ACB8B1T1_9AGAM</name>
<gene>
    <name evidence="1" type="ORF">BV22DRAFT_1041503</name>
</gene>
<evidence type="ECO:0000313" key="2">
    <source>
        <dbReference type="Proteomes" id="UP000790709"/>
    </source>
</evidence>
<dbReference type="EMBL" id="MU266732">
    <property type="protein sequence ID" value="KAH7918808.1"/>
    <property type="molecule type" value="Genomic_DNA"/>
</dbReference>
<dbReference type="Proteomes" id="UP000790709">
    <property type="component" value="Unassembled WGS sequence"/>
</dbReference>